<dbReference type="EC" id="2.3.1.199" evidence="12"/>
<evidence type="ECO:0000313" key="13">
    <source>
        <dbReference type="EMBL" id="KAK3091204.1"/>
    </source>
</evidence>
<feature type="transmembrane region" description="Helical" evidence="12">
    <location>
        <begin position="145"/>
        <end position="167"/>
    </location>
</feature>
<accession>A0AA88Y1Z8</accession>
<dbReference type="GO" id="GO:0034626">
    <property type="term" value="P:fatty acid elongation, polyunsaturated fatty acid"/>
    <property type="evidence" value="ECO:0007669"/>
    <property type="project" value="TreeGrafter"/>
</dbReference>
<evidence type="ECO:0000313" key="14">
    <source>
        <dbReference type="Proteomes" id="UP001186944"/>
    </source>
</evidence>
<evidence type="ECO:0000256" key="1">
    <source>
        <dbReference type="ARBA" id="ARBA00004141"/>
    </source>
</evidence>
<dbReference type="GO" id="GO:0009922">
    <property type="term" value="F:fatty acid elongase activity"/>
    <property type="evidence" value="ECO:0007669"/>
    <property type="project" value="UniProtKB-EC"/>
</dbReference>
<evidence type="ECO:0000256" key="6">
    <source>
        <dbReference type="ARBA" id="ARBA00022832"/>
    </source>
</evidence>
<comment type="caution">
    <text evidence="13">The sequence shown here is derived from an EMBL/GenBank/DDBJ whole genome shotgun (WGS) entry which is preliminary data.</text>
</comment>
<dbReference type="Proteomes" id="UP001186944">
    <property type="component" value="Unassembled WGS sequence"/>
</dbReference>
<feature type="transmembrane region" description="Helical" evidence="12">
    <location>
        <begin position="49"/>
        <end position="72"/>
    </location>
</feature>
<dbReference type="PROSITE" id="PS01188">
    <property type="entry name" value="ELO"/>
    <property type="match status" value="1"/>
</dbReference>
<keyword evidence="6 12" id="KW-0276">Fatty acid metabolism</keyword>
<evidence type="ECO:0000256" key="11">
    <source>
        <dbReference type="ARBA" id="ARBA00047375"/>
    </source>
</evidence>
<feature type="transmembrane region" description="Helical" evidence="12">
    <location>
        <begin position="92"/>
        <end position="110"/>
    </location>
</feature>
<keyword evidence="8 12" id="KW-0443">Lipid metabolism</keyword>
<dbReference type="InterPro" id="IPR030457">
    <property type="entry name" value="ELO_CS"/>
</dbReference>
<keyword evidence="14" id="KW-1185">Reference proteome</keyword>
<dbReference type="PANTHER" id="PTHR11157:SF134">
    <property type="entry name" value="ELONGATION OF FATTY ACIDS PROTEIN 1-RELATED"/>
    <property type="match status" value="1"/>
</dbReference>
<evidence type="ECO:0000256" key="3">
    <source>
        <dbReference type="ARBA" id="ARBA00022516"/>
    </source>
</evidence>
<evidence type="ECO:0000256" key="10">
    <source>
        <dbReference type="ARBA" id="ARBA00023160"/>
    </source>
</evidence>
<dbReference type="InterPro" id="IPR002076">
    <property type="entry name" value="ELO_fam"/>
</dbReference>
<dbReference type="GO" id="GO:0019367">
    <property type="term" value="P:fatty acid elongation, saturated fatty acid"/>
    <property type="evidence" value="ECO:0007669"/>
    <property type="project" value="TreeGrafter"/>
</dbReference>
<evidence type="ECO:0000256" key="12">
    <source>
        <dbReference type="RuleBase" id="RU361115"/>
    </source>
</evidence>
<keyword evidence="4 12" id="KW-0808">Transferase</keyword>
<dbReference type="GO" id="GO:0005789">
    <property type="term" value="C:endoplasmic reticulum membrane"/>
    <property type="evidence" value="ECO:0007669"/>
    <property type="project" value="TreeGrafter"/>
</dbReference>
<dbReference type="EMBL" id="VSWD01000010">
    <property type="protein sequence ID" value="KAK3091204.1"/>
    <property type="molecule type" value="Genomic_DNA"/>
</dbReference>
<keyword evidence="10 12" id="KW-0275">Fatty acid biosynthesis</keyword>
<feature type="transmembrane region" description="Helical" evidence="12">
    <location>
        <begin position="12"/>
        <end position="37"/>
    </location>
</feature>
<dbReference type="GO" id="GO:0042761">
    <property type="term" value="P:very long-chain fatty acid biosynthetic process"/>
    <property type="evidence" value="ECO:0007669"/>
    <property type="project" value="TreeGrafter"/>
</dbReference>
<evidence type="ECO:0000256" key="9">
    <source>
        <dbReference type="ARBA" id="ARBA00023136"/>
    </source>
</evidence>
<dbReference type="Pfam" id="PF01151">
    <property type="entry name" value="ELO"/>
    <property type="match status" value="1"/>
</dbReference>
<proteinExistence type="inferred from homology"/>
<gene>
    <name evidence="13" type="ORF">FSP39_017937</name>
</gene>
<keyword evidence="9 12" id="KW-0472">Membrane</keyword>
<evidence type="ECO:0000256" key="2">
    <source>
        <dbReference type="ARBA" id="ARBA00007263"/>
    </source>
</evidence>
<comment type="catalytic activity">
    <reaction evidence="11 12">
        <text>a very-long-chain acyl-CoA + malonyl-CoA + H(+) = a very-long-chain 3-oxoacyl-CoA + CO2 + CoA</text>
        <dbReference type="Rhea" id="RHEA:32727"/>
        <dbReference type="ChEBI" id="CHEBI:15378"/>
        <dbReference type="ChEBI" id="CHEBI:16526"/>
        <dbReference type="ChEBI" id="CHEBI:57287"/>
        <dbReference type="ChEBI" id="CHEBI:57384"/>
        <dbReference type="ChEBI" id="CHEBI:90725"/>
        <dbReference type="ChEBI" id="CHEBI:90736"/>
        <dbReference type="EC" id="2.3.1.199"/>
    </reaction>
</comment>
<dbReference type="PANTHER" id="PTHR11157">
    <property type="entry name" value="FATTY ACID ACYL TRANSFERASE-RELATED"/>
    <property type="match status" value="1"/>
</dbReference>
<keyword evidence="5 12" id="KW-0812">Transmembrane</keyword>
<evidence type="ECO:0000256" key="8">
    <source>
        <dbReference type="ARBA" id="ARBA00023098"/>
    </source>
</evidence>
<comment type="subcellular location">
    <subcellularLocation>
        <location evidence="1">Membrane</location>
        <topology evidence="1">Multi-pass membrane protein</topology>
    </subcellularLocation>
</comment>
<dbReference type="GO" id="GO:0030148">
    <property type="term" value="P:sphingolipid biosynthetic process"/>
    <property type="evidence" value="ECO:0007669"/>
    <property type="project" value="TreeGrafter"/>
</dbReference>
<protein>
    <recommendedName>
        <fullName evidence="12">Elongation of very long chain fatty acids protein</fullName>
        <ecNumber evidence="12">2.3.1.199</ecNumber>
    </recommendedName>
    <alternativeName>
        <fullName evidence="12">Very-long-chain 3-oxoacyl-CoA synthase</fullName>
    </alternativeName>
</protein>
<evidence type="ECO:0000256" key="5">
    <source>
        <dbReference type="ARBA" id="ARBA00022692"/>
    </source>
</evidence>
<feature type="transmembrane region" description="Helical" evidence="12">
    <location>
        <begin position="205"/>
        <end position="223"/>
    </location>
</feature>
<evidence type="ECO:0000256" key="7">
    <source>
        <dbReference type="ARBA" id="ARBA00022989"/>
    </source>
</evidence>
<dbReference type="GO" id="GO:0034625">
    <property type="term" value="P:fatty acid elongation, monounsaturated fatty acid"/>
    <property type="evidence" value="ECO:0007669"/>
    <property type="project" value="TreeGrafter"/>
</dbReference>
<reference evidence="13" key="1">
    <citation type="submission" date="2019-08" db="EMBL/GenBank/DDBJ databases">
        <title>The improved chromosome-level genome for the pearl oyster Pinctada fucata martensii using PacBio sequencing and Hi-C.</title>
        <authorList>
            <person name="Zheng Z."/>
        </authorList>
    </citation>
    <scope>NUCLEOTIDE SEQUENCE</scope>
    <source>
        <strain evidence="13">ZZ-2019</strain>
        <tissue evidence="13">Adductor muscle</tissue>
    </source>
</reference>
<dbReference type="AlphaFoldDB" id="A0AA88Y1Z8"/>
<sequence>MAITAEKIHTFLATVLTLQSFPIFCVYLVLIALSPVWQRVTNPLKLRPFLIVHNFACSSISVYCLGGFMYLLSQSQSTFEKGSSESFQPYFHMYYITKLIELLDTIFMILRHKQRQISFLHVYHHSSMLLLSDIAYHVYPWPAISVYLAVNSFVHIVLYLYYGLTALFPEKSFPWKQHLTELQILQFMVLFVHATVGYLYHGFCIYGIFYGITMTSLFMNFYYRAYLAPRKGKPHSS</sequence>
<name>A0AA88Y1Z8_PINIB</name>
<evidence type="ECO:0000256" key="4">
    <source>
        <dbReference type="ARBA" id="ARBA00022679"/>
    </source>
</evidence>
<keyword evidence="3 12" id="KW-0444">Lipid biosynthesis</keyword>
<organism evidence="13 14">
    <name type="scientific">Pinctada imbricata</name>
    <name type="common">Atlantic pearl-oyster</name>
    <name type="synonym">Pinctada martensii</name>
    <dbReference type="NCBI Taxonomy" id="66713"/>
    <lineage>
        <taxon>Eukaryota</taxon>
        <taxon>Metazoa</taxon>
        <taxon>Spiralia</taxon>
        <taxon>Lophotrochozoa</taxon>
        <taxon>Mollusca</taxon>
        <taxon>Bivalvia</taxon>
        <taxon>Autobranchia</taxon>
        <taxon>Pteriomorphia</taxon>
        <taxon>Pterioida</taxon>
        <taxon>Pterioidea</taxon>
        <taxon>Pteriidae</taxon>
        <taxon>Pinctada</taxon>
    </lineage>
</organism>
<keyword evidence="7 12" id="KW-1133">Transmembrane helix</keyword>
<comment type="similarity">
    <text evidence="2 12">Belongs to the ELO family.</text>
</comment>